<dbReference type="Gene3D" id="2.70.170.10">
    <property type="entry name" value="Neurotransmitter-gated ion-channel ligand-binding domain"/>
    <property type="match status" value="1"/>
</dbReference>
<proteinExistence type="predicted"/>
<evidence type="ECO:0000256" key="3">
    <source>
        <dbReference type="ARBA" id="ARBA00022448"/>
    </source>
</evidence>
<reference evidence="10" key="1">
    <citation type="submission" date="2021-01" db="EMBL/GenBank/DDBJ databases">
        <authorList>
            <person name="Corre E."/>
            <person name="Pelletier E."/>
            <person name="Niang G."/>
            <person name="Scheremetjew M."/>
            <person name="Finn R."/>
            <person name="Kale V."/>
            <person name="Holt S."/>
            <person name="Cochrane G."/>
            <person name="Meng A."/>
            <person name="Brown T."/>
            <person name="Cohen L."/>
        </authorList>
    </citation>
    <scope>NUCLEOTIDE SEQUENCE</scope>
    <source>
        <strain evidence="10">CCMP219</strain>
    </source>
</reference>
<gene>
    <name evidence="10" type="ORF">CEUR00632_LOCUS12191</name>
</gene>
<feature type="transmembrane region" description="Helical" evidence="8">
    <location>
        <begin position="431"/>
        <end position="455"/>
    </location>
</feature>
<dbReference type="InterPro" id="IPR036734">
    <property type="entry name" value="Neur_chan_lig-bd_sf"/>
</dbReference>
<dbReference type="Gene3D" id="1.20.58.390">
    <property type="entry name" value="Neurotransmitter-gated ion-channel transmembrane domain"/>
    <property type="match status" value="1"/>
</dbReference>
<feature type="transmembrane region" description="Helical" evidence="8">
    <location>
        <begin position="335"/>
        <end position="356"/>
    </location>
</feature>
<evidence type="ECO:0000256" key="8">
    <source>
        <dbReference type="SAM" id="Phobius"/>
    </source>
</evidence>
<keyword evidence="8" id="KW-0472">Membrane</keyword>
<dbReference type="EMBL" id="HBEC01026467">
    <property type="protein sequence ID" value="CAD8293767.1"/>
    <property type="molecule type" value="Transcribed_RNA"/>
</dbReference>
<evidence type="ECO:0000256" key="1">
    <source>
        <dbReference type="ARBA" id="ARBA00004141"/>
    </source>
</evidence>
<evidence type="ECO:0000259" key="9">
    <source>
        <dbReference type="Pfam" id="PF02932"/>
    </source>
</evidence>
<evidence type="ECO:0000256" key="7">
    <source>
        <dbReference type="SAM" id="MobiDB-lite"/>
    </source>
</evidence>
<dbReference type="InterPro" id="IPR006029">
    <property type="entry name" value="Neurotrans-gated_channel_TM"/>
</dbReference>
<evidence type="ECO:0000256" key="6">
    <source>
        <dbReference type="ARBA" id="ARBA00023303"/>
    </source>
</evidence>
<dbReference type="SUPFAM" id="SSF90112">
    <property type="entry name" value="Neurotransmitter-gated ion-channel transmembrane pore"/>
    <property type="match status" value="1"/>
</dbReference>
<organism evidence="10">
    <name type="scientific">Chlamydomonas euryale</name>
    <dbReference type="NCBI Taxonomy" id="1486919"/>
    <lineage>
        <taxon>Eukaryota</taxon>
        <taxon>Viridiplantae</taxon>
        <taxon>Chlorophyta</taxon>
        <taxon>core chlorophytes</taxon>
        <taxon>Chlorophyceae</taxon>
        <taxon>CS clade</taxon>
        <taxon>Chlamydomonadales</taxon>
        <taxon>Chlamydomonadaceae</taxon>
        <taxon>Chlamydomonas</taxon>
    </lineage>
</organism>
<dbReference type="PANTHER" id="PTHR18945">
    <property type="entry name" value="NEUROTRANSMITTER GATED ION CHANNEL"/>
    <property type="match status" value="1"/>
</dbReference>
<comment type="subcellular location">
    <subcellularLocation>
        <location evidence="2">Cell membrane</location>
    </subcellularLocation>
    <subcellularLocation>
        <location evidence="1">Membrane</location>
        <topology evidence="1">Multi-pass membrane protein</topology>
    </subcellularLocation>
</comment>
<keyword evidence="6" id="KW-0407">Ion channel</keyword>
<keyword evidence="3" id="KW-0813">Transport</keyword>
<evidence type="ECO:0000256" key="4">
    <source>
        <dbReference type="ARBA" id="ARBA00022475"/>
    </source>
</evidence>
<keyword evidence="5" id="KW-0406">Ion transport</keyword>
<dbReference type="PRINTS" id="PR00253">
    <property type="entry name" value="GABAARECEPTR"/>
</dbReference>
<protein>
    <recommendedName>
        <fullName evidence="9">Neurotransmitter-gated ion-channel transmembrane domain-containing protein</fullName>
    </recommendedName>
</protein>
<evidence type="ECO:0000313" key="10">
    <source>
        <dbReference type="EMBL" id="CAD8293767.1"/>
    </source>
</evidence>
<dbReference type="InterPro" id="IPR038050">
    <property type="entry name" value="Neuro_actylchol_rec"/>
</dbReference>
<keyword evidence="8" id="KW-0812">Transmembrane</keyword>
<dbReference type="InterPro" id="IPR006201">
    <property type="entry name" value="Neur_channel"/>
</dbReference>
<keyword evidence="4" id="KW-1003">Cell membrane</keyword>
<dbReference type="SUPFAM" id="SSF63712">
    <property type="entry name" value="Nicotinic receptor ligand binding domain-like"/>
    <property type="match status" value="1"/>
</dbReference>
<feature type="transmembrane region" description="Helical" evidence="8">
    <location>
        <begin position="399"/>
        <end position="419"/>
    </location>
</feature>
<evidence type="ECO:0000256" key="5">
    <source>
        <dbReference type="ARBA" id="ARBA00023065"/>
    </source>
</evidence>
<evidence type="ECO:0000256" key="2">
    <source>
        <dbReference type="ARBA" id="ARBA00004236"/>
    </source>
</evidence>
<feature type="transmembrane region" description="Helical" evidence="8">
    <location>
        <begin position="368"/>
        <end position="387"/>
    </location>
</feature>
<sequence>MAPVPGHTYSPAPARGAGRGRVRRSDDDGDEEAPSVASWTATGSSRGSNSRSHTPSRHAAPGQKRNKVAAEPVAEQHLRENLQQHKFPVAEARLGKHKAKEDELSMSKQLPPLPVPPHAVRPPPDYVLTDARGRVPIRVRVHVMSLHSIDTVNQTFCAKLWIQLAWVTHRRDLTDIDFSTEWKPRIEILDTASPPDICESQVPRPLECNDPEQMIISCRWVINGCFSEKMELENFPMDYQKLHIRAAFWDAPSYQVINPEELETSKTVRRAYDRALKFYRGQSFVYEEAFVQSDAYDLDPKLYIEQDYSRHERHDFHQQMPVLSMFLLVERRSSYYMYNIVFPIFMLVVLSFISFLFEDDDLEPKMTVSLTIVLTLVAVKLVVAQYLPTTSYLTKLDWYVVLAFAMTFLTAAQNALIYYLRNEDNVNDVAWVSSLTLVALWGVLNIIMCVMAAVVHYKKISSLSELAYRDNEARALPLIDSPLLDHKRFPFPHMVDRSDRVSSGERFLPKTAQARTRRRKPTTPEN</sequence>
<dbReference type="InterPro" id="IPR006028">
    <property type="entry name" value="GABAA/Glycine_rcpt"/>
</dbReference>
<feature type="compositionally biased region" description="Basic residues" evidence="7">
    <location>
        <begin position="515"/>
        <end position="526"/>
    </location>
</feature>
<feature type="region of interest" description="Disordered" evidence="7">
    <location>
        <begin position="500"/>
        <end position="526"/>
    </location>
</feature>
<feature type="region of interest" description="Disordered" evidence="7">
    <location>
        <begin position="1"/>
        <end position="70"/>
    </location>
</feature>
<dbReference type="InterPro" id="IPR036719">
    <property type="entry name" value="Neuro-gated_channel_TM_sf"/>
</dbReference>
<dbReference type="GO" id="GO:0005886">
    <property type="term" value="C:plasma membrane"/>
    <property type="evidence" value="ECO:0007669"/>
    <property type="project" value="UniProtKB-SubCell"/>
</dbReference>
<feature type="domain" description="Neurotransmitter-gated ion-channel transmembrane" evidence="9">
    <location>
        <begin position="341"/>
        <end position="434"/>
    </location>
</feature>
<dbReference type="GO" id="GO:0005230">
    <property type="term" value="F:extracellular ligand-gated monoatomic ion channel activity"/>
    <property type="evidence" value="ECO:0007669"/>
    <property type="project" value="InterPro"/>
</dbReference>
<accession>A0A7R9VF55</accession>
<dbReference type="AlphaFoldDB" id="A0A7R9VF55"/>
<name>A0A7R9VF55_9CHLO</name>
<dbReference type="Pfam" id="PF02932">
    <property type="entry name" value="Neur_chan_memb"/>
    <property type="match status" value="1"/>
</dbReference>
<feature type="compositionally biased region" description="Polar residues" evidence="7">
    <location>
        <begin position="37"/>
        <end position="53"/>
    </location>
</feature>
<dbReference type="GO" id="GO:0004888">
    <property type="term" value="F:transmembrane signaling receptor activity"/>
    <property type="evidence" value="ECO:0007669"/>
    <property type="project" value="InterPro"/>
</dbReference>
<keyword evidence="8" id="KW-1133">Transmembrane helix</keyword>